<protein>
    <submittedName>
        <fullName evidence="2">Uncharacterized protein</fullName>
    </submittedName>
</protein>
<dbReference type="Proteomes" id="UP000281553">
    <property type="component" value="Unassembled WGS sequence"/>
</dbReference>
<keyword evidence="1" id="KW-0732">Signal</keyword>
<feature type="chain" id="PRO_5018009198" evidence="1">
    <location>
        <begin position="20"/>
        <end position="140"/>
    </location>
</feature>
<dbReference type="OrthoDB" id="8440449at2759"/>
<evidence type="ECO:0000256" key="1">
    <source>
        <dbReference type="SAM" id="SignalP"/>
    </source>
</evidence>
<evidence type="ECO:0000313" key="3">
    <source>
        <dbReference type="Proteomes" id="UP000281553"/>
    </source>
</evidence>
<feature type="signal peptide" evidence="1">
    <location>
        <begin position="1"/>
        <end position="19"/>
    </location>
</feature>
<organism evidence="2 3">
    <name type="scientific">Dibothriocephalus latus</name>
    <name type="common">Fish tapeworm</name>
    <name type="synonym">Diphyllobothrium latum</name>
    <dbReference type="NCBI Taxonomy" id="60516"/>
    <lineage>
        <taxon>Eukaryota</taxon>
        <taxon>Metazoa</taxon>
        <taxon>Spiralia</taxon>
        <taxon>Lophotrochozoa</taxon>
        <taxon>Platyhelminthes</taxon>
        <taxon>Cestoda</taxon>
        <taxon>Eucestoda</taxon>
        <taxon>Diphyllobothriidea</taxon>
        <taxon>Diphyllobothriidae</taxon>
        <taxon>Dibothriocephalus</taxon>
    </lineage>
</organism>
<reference evidence="2 3" key="1">
    <citation type="submission" date="2018-11" db="EMBL/GenBank/DDBJ databases">
        <authorList>
            <consortium name="Pathogen Informatics"/>
        </authorList>
    </citation>
    <scope>NUCLEOTIDE SEQUENCE [LARGE SCALE GENOMIC DNA]</scope>
</reference>
<gene>
    <name evidence="2" type="ORF">DILT_LOCUS10192</name>
</gene>
<dbReference type="AlphaFoldDB" id="A0A3P7M8H8"/>
<proteinExistence type="predicted"/>
<accession>A0A3P7M8H8</accession>
<sequence>MPSVLLISLLVTVASVTRAEETTPAELPAQLTALNPPLKKTAFLSFATDAVSGPHVVVNRNMLVYSDALYSNWTEWQNCSKYTCKEYRYRQCLNESYKEPIGDYRKREVCPFKFITEERQCVNRSECIESRKFRAPIMFT</sequence>
<name>A0A3P7M8H8_DIBLA</name>
<keyword evidence="3" id="KW-1185">Reference proteome</keyword>
<evidence type="ECO:0000313" key="2">
    <source>
        <dbReference type="EMBL" id="VDN14361.1"/>
    </source>
</evidence>
<dbReference type="EMBL" id="UYRU01059005">
    <property type="protein sequence ID" value="VDN14361.1"/>
    <property type="molecule type" value="Genomic_DNA"/>
</dbReference>